<dbReference type="InterPro" id="IPR028994">
    <property type="entry name" value="Integrin_alpha_N"/>
</dbReference>
<evidence type="ECO:0000313" key="2">
    <source>
        <dbReference type="EMBL" id="RSK42402.1"/>
    </source>
</evidence>
<comment type="caution">
    <text evidence="2">The sequence shown here is derived from an EMBL/GenBank/DDBJ whole genome shotgun (WGS) entry which is preliminary data.</text>
</comment>
<dbReference type="Proteomes" id="UP000270291">
    <property type="component" value="Unassembled WGS sequence"/>
</dbReference>
<accession>A0A3R9UXQ4</accession>
<evidence type="ECO:0000313" key="3">
    <source>
        <dbReference type="Proteomes" id="UP000270291"/>
    </source>
</evidence>
<dbReference type="RefSeq" id="WP_125439532.1">
    <property type="nucleotide sequence ID" value="NZ_RWIU01000005.1"/>
</dbReference>
<keyword evidence="3" id="KW-1185">Reference proteome</keyword>
<proteinExistence type="predicted"/>
<protein>
    <recommendedName>
        <fullName evidence="4">VCBS repeat-containing protein</fullName>
    </recommendedName>
</protein>
<feature type="signal peptide" evidence="1">
    <location>
        <begin position="1"/>
        <end position="21"/>
    </location>
</feature>
<reference evidence="2 3" key="1">
    <citation type="submission" date="2018-12" db="EMBL/GenBank/DDBJ databases">
        <authorList>
            <person name="Feng G."/>
            <person name="Zhu H."/>
        </authorList>
    </citation>
    <scope>NUCLEOTIDE SEQUENCE [LARGE SCALE GENOMIC DNA]</scope>
    <source>
        <strain evidence="2 3">LMG 26000</strain>
    </source>
</reference>
<evidence type="ECO:0000256" key="1">
    <source>
        <dbReference type="SAM" id="SignalP"/>
    </source>
</evidence>
<gene>
    <name evidence="2" type="ORF">EI293_15915</name>
</gene>
<dbReference type="OrthoDB" id="1442221at2"/>
<name>A0A3R9UXQ4_9BACT</name>
<sequence length="163" mass="18287">MLCLALSAALSATPAQLPAWAQTVWQQAHLDRTYVRSTYIRPSFLQADFNGDGKPDIAIPVAHRASPSRGLVIFHQGQSKPSILDMEGKASTEPPEASFDWAGQWKLYTKRSTFEVTTDKNGELNDTKVVPLKYPAIEFISDESGRGMLYWTGRAYRWLYQSC</sequence>
<dbReference type="SUPFAM" id="SSF69318">
    <property type="entry name" value="Integrin alpha N-terminal domain"/>
    <property type="match status" value="1"/>
</dbReference>
<organism evidence="2 3">
    <name type="scientific">Hymenobacter perfusus</name>
    <dbReference type="NCBI Taxonomy" id="1236770"/>
    <lineage>
        <taxon>Bacteria</taxon>
        <taxon>Pseudomonadati</taxon>
        <taxon>Bacteroidota</taxon>
        <taxon>Cytophagia</taxon>
        <taxon>Cytophagales</taxon>
        <taxon>Hymenobacteraceae</taxon>
        <taxon>Hymenobacter</taxon>
    </lineage>
</organism>
<keyword evidence="1" id="KW-0732">Signal</keyword>
<feature type="chain" id="PRO_5018555119" description="VCBS repeat-containing protein" evidence="1">
    <location>
        <begin position="22"/>
        <end position="163"/>
    </location>
</feature>
<dbReference type="EMBL" id="RWIU01000005">
    <property type="protein sequence ID" value="RSK42402.1"/>
    <property type="molecule type" value="Genomic_DNA"/>
</dbReference>
<evidence type="ECO:0008006" key="4">
    <source>
        <dbReference type="Google" id="ProtNLM"/>
    </source>
</evidence>
<dbReference type="AlphaFoldDB" id="A0A3R9UXQ4"/>